<evidence type="ECO:0000313" key="3">
    <source>
        <dbReference type="Proteomes" id="UP000317863"/>
    </source>
</evidence>
<keyword evidence="2" id="KW-0489">Methyltransferase</keyword>
<dbReference type="RefSeq" id="WP_142536588.1">
    <property type="nucleotide sequence ID" value="NZ_SGJB01000018.1"/>
</dbReference>
<dbReference type="PANTHER" id="PTHR47739">
    <property type="entry name" value="TRNA1(VAL) (ADENINE(37)-N6)-METHYLTRANSFERASE"/>
    <property type="match status" value="1"/>
</dbReference>
<dbReference type="OrthoDB" id="9777257at2"/>
<dbReference type="AlphaFoldDB" id="A0A544QTK1"/>
<dbReference type="SUPFAM" id="SSF53335">
    <property type="entry name" value="S-adenosyl-L-methionine-dependent methyltransferases"/>
    <property type="match status" value="1"/>
</dbReference>
<dbReference type="GO" id="GO:0008168">
    <property type="term" value="F:methyltransferase activity"/>
    <property type="evidence" value="ECO:0007669"/>
    <property type="project" value="UniProtKB-KW"/>
</dbReference>
<feature type="domain" description="Methyltransferase small" evidence="1">
    <location>
        <begin position="35"/>
        <end position="133"/>
    </location>
</feature>
<dbReference type="GO" id="GO:0032259">
    <property type="term" value="P:methylation"/>
    <property type="evidence" value="ECO:0007669"/>
    <property type="project" value="UniProtKB-KW"/>
</dbReference>
<dbReference type="Pfam" id="PF05175">
    <property type="entry name" value="MTS"/>
    <property type="match status" value="1"/>
</dbReference>
<gene>
    <name evidence="2" type="ORF">EXD82_09015</name>
</gene>
<dbReference type="PANTHER" id="PTHR47739:SF1">
    <property type="entry name" value="TRNA1(VAL) (ADENINE(37)-N6)-METHYLTRANSFERASE"/>
    <property type="match status" value="1"/>
</dbReference>
<dbReference type="Gene3D" id="3.40.50.150">
    <property type="entry name" value="Vaccinia Virus protein VP39"/>
    <property type="match status" value="1"/>
</dbReference>
<evidence type="ECO:0000259" key="1">
    <source>
        <dbReference type="Pfam" id="PF05175"/>
    </source>
</evidence>
<accession>A0A544QTK1</accession>
<protein>
    <submittedName>
        <fullName evidence="2">tRNA1(Val) (Adenine(37)-N6)-methyltransferase</fullName>
    </submittedName>
</protein>
<dbReference type="CDD" id="cd02440">
    <property type="entry name" value="AdoMet_MTases"/>
    <property type="match status" value="1"/>
</dbReference>
<keyword evidence="3" id="KW-1185">Reference proteome</keyword>
<sequence>MEITLKENERIDDLQLKGLKIIQNTEGFCFGMDAVLLANFATVKRGAKVADLGTGTGIIPILISGKSRAEIIYGVEIQEEVYEMACRSVEMNGISDRVKIINADIKNIEDSLGKNSFSVITSNPPYMHADGVKNPDDRKMISRHEVKCNLDDVVRAASLLLQERGKFYMVHRPTRLIDIITAGRKYRMEPKVMRFVHPRYGKAPNMILVEFVKGGKPDLKIMDPLYVYNEDGSYTEEINEIYSNESIER</sequence>
<keyword evidence="2" id="KW-0808">Transferase</keyword>
<dbReference type="InterPro" id="IPR007848">
    <property type="entry name" value="Small_mtfrase_dom"/>
</dbReference>
<name>A0A544QTK1_9FIRM</name>
<evidence type="ECO:0000313" key="2">
    <source>
        <dbReference type="EMBL" id="TQQ84028.1"/>
    </source>
</evidence>
<organism evidence="2 3">
    <name type="scientific">Peptacetobacter hominis</name>
    <dbReference type="NCBI Taxonomy" id="2743610"/>
    <lineage>
        <taxon>Bacteria</taxon>
        <taxon>Bacillati</taxon>
        <taxon>Bacillota</taxon>
        <taxon>Clostridia</taxon>
        <taxon>Peptostreptococcales</taxon>
        <taxon>Peptostreptococcaceae</taxon>
        <taxon>Peptacetobacter</taxon>
    </lineage>
</organism>
<proteinExistence type="predicted"/>
<dbReference type="EMBL" id="SGJB01000018">
    <property type="protein sequence ID" value="TQQ84028.1"/>
    <property type="molecule type" value="Genomic_DNA"/>
</dbReference>
<dbReference type="Proteomes" id="UP000317863">
    <property type="component" value="Unassembled WGS sequence"/>
</dbReference>
<reference evidence="2 3" key="1">
    <citation type="submission" date="2019-02" db="EMBL/GenBank/DDBJ databases">
        <title>Peptostreptococcaceae bacterium ZHW00191 nov., a new bacterium isolated from the human gut.</title>
        <authorList>
            <person name="Zhou H.-W."/>
            <person name="Chen X.-J."/>
        </authorList>
    </citation>
    <scope>NUCLEOTIDE SEQUENCE [LARGE SCALE GENOMIC DNA]</scope>
    <source>
        <strain evidence="2 3">ZHW00191</strain>
    </source>
</reference>
<comment type="caution">
    <text evidence="2">The sequence shown here is derived from an EMBL/GenBank/DDBJ whole genome shotgun (WGS) entry which is preliminary data.</text>
</comment>
<dbReference type="InterPro" id="IPR050210">
    <property type="entry name" value="tRNA_Adenine-N(6)_MTase"/>
</dbReference>
<dbReference type="InterPro" id="IPR029063">
    <property type="entry name" value="SAM-dependent_MTases_sf"/>
</dbReference>